<name>A0A811KAZ9_9BILA</name>
<reference evidence="2" key="1">
    <citation type="submission" date="2020-09" db="EMBL/GenBank/DDBJ databases">
        <authorList>
            <person name="Kikuchi T."/>
        </authorList>
    </citation>
    <scope>NUCLEOTIDE SEQUENCE</scope>
    <source>
        <strain evidence="2">SH1</strain>
    </source>
</reference>
<sequence>MIKRRRRKVISIRRQHIIKNSIRRQFIAIKRRLSAIANRQDNIEQTLQCFQQRLESIQRYLNELIRLIQVRAKHQFRISLFITIAFTLLFTYWTKSPTEACNIKCTVKKF</sequence>
<dbReference type="AlphaFoldDB" id="A0A811KAZ9"/>
<dbReference type="Proteomes" id="UP000614601">
    <property type="component" value="Unassembled WGS sequence"/>
</dbReference>
<gene>
    <name evidence="2" type="ORF">BOKJ2_LOCUS4745</name>
</gene>
<dbReference type="EMBL" id="CAJFCW020000002">
    <property type="protein sequence ID" value="CAG9098311.1"/>
    <property type="molecule type" value="Genomic_DNA"/>
</dbReference>
<organism evidence="2 3">
    <name type="scientific">Bursaphelenchus okinawaensis</name>
    <dbReference type="NCBI Taxonomy" id="465554"/>
    <lineage>
        <taxon>Eukaryota</taxon>
        <taxon>Metazoa</taxon>
        <taxon>Ecdysozoa</taxon>
        <taxon>Nematoda</taxon>
        <taxon>Chromadorea</taxon>
        <taxon>Rhabditida</taxon>
        <taxon>Tylenchina</taxon>
        <taxon>Tylenchomorpha</taxon>
        <taxon>Aphelenchoidea</taxon>
        <taxon>Aphelenchoididae</taxon>
        <taxon>Bursaphelenchus</taxon>
    </lineage>
</organism>
<comment type="caution">
    <text evidence="2">The sequence shown here is derived from an EMBL/GenBank/DDBJ whole genome shotgun (WGS) entry which is preliminary data.</text>
</comment>
<evidence type="ECO:0000256" key="1">
    <source>
        <dbReference type="SAM" id="Phobius"/>
    </source>
</evidence>
<proteinExistence type="predicted"/>
<keyword evidence="1" id="KW-0472">Membrane</keyword>
<dbReference type="Proteomes" id="UP000783686">
    <property type="component" value="Unassembled WGS sequence"/>
</dbReference>
<protein>
    <submittedName>
        <fullName evidence="2">Uncharacterized protein</fullName>
    </submittedName>
</protein>
<keyword evidence="1" id="KW-0812">Transmembrane</keyword>
<feature type="transmembrane region" description="Helical" evidence="1">
    <location>
        <begin position="76"/>
        <end position="94"/>
    </location>
</feature>
<keyword evidence="1" id="KW-1133">Transmembrane helix</keyword>
<dbReference type="EMBL" id="CAJFDH010000002">
    <property type="protein sequence ID" value="CAD5212944.1"/>
    <property type="molecule type" value="Genomic_DNA"/>
</dbReference>
<accession>A0A811KAZ9</accession>
<evidence type="ECO:0000313" key="3">
    <source>
        <dbReference type="Proteomes" id="UP000614601"/>
    </source>
</evidence>
<evidence type="ECO:0000313" key="2">
    <source>
        <dbReference type="EMBL" id="CAD5212944.1"/>
    </source>
</evidence>
<keyword evidence="3" id="KW-1185">Reference proteome</keyword>